<feature type="region of interest" description="Disordered" evidence="2">
    <location>
        <begin position="359"/>
        <end position="414"/>
    </location>
</feature>
<dbReference type="Proteomes" id="UP001301769">
    <property type="component" value="Unassembled WGS sequence"/>
</dbReference>
<reference evidence="4" key="1">
    <citation type="journal article" date="2023" name="Mol. Phylogenet. Evol.">
        <title>Genome-scale phylogeny and comparative genomics of the fungal order Sordariales.</title>
        <authorList>
            <person name="Hensen N."/>
            <person name="Bonometti L."/>
            <person name="Westerberg I."/>
            <person name="Brannstrom I.O."/>
            <person name="Guillou S."/>
            <person name="Cros-Aarteil S."/>
            <person name="Calhoun S."/>
            <person name="Haridas S."/>
            <person name="Kuo A."/>
            <person name="Mondo S."/>
            <person name="Pangilinan J."/>
            <person name="Riley R."/>
            <person name="LaButti K."/>
            <person name="Andreopoulos B."/>
            <person name="Lipzen A."/>
            <person name="Chen C."/>
            <person name="Yan M."/>
            <person name="Daum C."/>
            <person name="Ng V."/>
            <person name="Clum A."/>
            <person name="Steindorff A."/>
            <person name="Ohm R.A."/>
            <person name="Martin F."/>
            <person name="Silar P."/>
            <person name="Natvig D.O."/>
            <person name="Lalanne C."/>
            <person name="Gautier V."/>
            <person name="Ament-Velasquez S.L."/>
            <person name="Kruys A."/>
            <person name="Hutchinson M.I."/>
            <person name="Powell A.J."/>
            <person name="Barry K."/>
            <person name="Miller A.N."/>
            <person name="Grigoriev I.V."/>
            <person name="Debuchy R."/>
            <person name="Gladieux P."/>
            <person name="Hiltunen Thoren M."/>
            <person name="Johannesson H."/>
        </authorList>
    </citation>
    <scope>NUCLEOTIDE SEQUENCE</scope>
    <source>
        <strain evidence="4">PSN293</strain>
    </source>
</reference>
<feature type="domain" description="DUF676" evidence="3">
    <location>
        <begin position="61"/>
        <end position="180"/>
    </location>
</feature>
<proteinExistence type="inferred from homology"/>
<dbReference type="SUPFAM" id="SSF53474">
    <property type="entry name" value="alpha/beta-Hydrolases"/>
    <property type="match status" value="1"/>
</dbReference>
<dbReference type="AlphaFoldDB" id="A0AAN6YJ12"/>
<feature type="region of interest" description="Disordered" evidence="2">
    <location>
        <begin position="577"/>
        <end position="612"/>
    </location>
</feature>
<feature type="compositionally biased region" description="Low complexity" evidence="2">
    <location>
        <begin position="228"/>
        <end position="248"/>
    </location>
</feature>
<dbReference type="Gene3D" id="3.40.50.1820">
    <property type="entry name" value="alpha/beta hydrolase"/>
    <property type="match status" value="1"/>
</dbReference>
<protein>
    <recommendedName>
        <fullName evidence="3">DUF676 domain-containing protein</fullName>
    </recommendedName>
</protein>
<reference evidence="4" key="2">
    <citation type="submission" date="2023-05" db="EMBL/GenBank/DDBJ databases">
        <authorList>
            <consortium name="Lawrence Berkeley National Laboratory"/>
            <person name="Steindorff A."/>
            <person name="Hensen N."/>
            <person name="Bonometti L."/>
            <person name="Westerberg I."/>
            <person name="Brannstrom I.O."/>
            <person name="Guillou S."/>
            <person name="Cros-Aarteil S."/>
            <person name="Calhoun S."/>
            <person name="Haridas S."/>
            <person name="Kuo A."/>
            <person name="Mondo S."/>
            <person name="Pangilinan J."/>
            <person name="Riley R."/>
            <person name="Labutti K."/>
            <person name="Andreopoulos B."/>
            <person name="Lipzen A."/>
            <person name="Chen C."/>
            <person name="Yanf M."/>
            <person name="Daum C."/>
            <person name="Ng V."/>
            <person name="Clum A."/>
            <person name="Ohm R."/>
            <person name="Martin F."/>
            <person name="Silar P."/>
            <person name="Natvig D."/>
            <person name="Lalanne C."/>
            <person name="Gautier V."/>
            <person name="Ament-Velasquez S.L."/>
            <person name="Kruys A."/>
            <person name="Hutchinson M.I."/>
            <person name="Powell A.J."/>
            <person name="Barry K."/>
            <person name="Miller A.N."/>
            <person name="Grigoriev I.V."/>
            <person name="Debuchy R."/>
            <person name="Gladieux P."/>
            <person name="Thoren M.H."/>
            <person name="Johannesson H."/>
        </authorList>
    </citation>
    <scope>NUCLEOTIDE SEQUENCE</scope>
    <source>
        <strain evidence="4">PSN293</strain>
    </source>
</reference>
<evidence type="ECO:0000259" key="3">
    <source>
        <dbReference type="Pfam" id="PF05057"/>
    </source>
</evidence>
<feature type="compositionally biased region" description="Basic and acidic residues" evidence="2">
    <location>
        <begin position="511"/>
        <end position="527"/>
    </location>
</feature>
<evidence type="ECO:0000313" key="5">
    <source>
        <dbReference type="Proteomes" id="UP001301769"/>
    </source>
</evidence>
<feature type="region of interest" description="Disordered" evidence="2">
    <location>
        <begin position="433"/>
        <end position="539"/>
    </location>
</feature>
<gene>
    <name evidence="4" type="ORF">QBC37DRAFT_272716</name>
</gene>
<dbReference type="InterPro" id="IPR007751">
    <property type="entry name" value="DUF676_lipase-like"/>
</dbReference>
<dbReference type="PANTHER" id="PTHR47842:SF3">
    <property type="entry name" value="DUF676 DOMAIN-CONTAINING PROTEIN"/>
    <property type="match status" value="1"/>
</dbReference>
<comment type="caution">
    <text evidence="4">The sequence shown here is derived from an EMBL/GenBank/DDBJ whole genome shotgun (WGS) entry which is preliminary data.</text>
</comment>
<dbReference type="InterPro" id="IPR029058">
    <property type="entry name" value="AB_hydrolase_fold"/>
</dbReference>
<feature type="region of interest" description="Disordered" evidence="2">
    <location>
        <begin position="1"/>
        <end position="21"/>
    </location>
</feature>
<evidence type="ECO:0000256" key="1">
    <source>
        <dbReference type="ARBA" id="ARBA00007920"/>
    </source>
</evidence>
<keyword evidence="5" id="KW-1185">Reference proteome</keyword>
<feature type="compositionally biased region" description="Polar residues" evidence="2">
    <location>
        <begin position="383"/>
        <end position="394"/>
    </location>
</feature>
<organism evidence="4 5">
    <name type="scientific">Rhypophila decipiens</name>
    <dbReference type="NCBI Taxonomy" id="261697"/>
    <lineage>
        <taxon>Eukaryota</taxon>
        <taxon>Fungi</taxon>
        <taxon>Dikarya</taxon>
        <taxon>Ascomycota</taxon>
        <taxon>Pezizomycotina</taxon>
        <taxon>Sordariomycetes</taxon>
        <taxon>Sordariomycetidae</taxon>
        <taxon>Sordariales</taxon>
        <taxon>Naviculisporaceae</taxon>
        <taxon>Rhypophila</taxon>
    </lineage>
</organism>
<evidence type="ECO:0000256" key="2">
    <source>
        <dbReference type="SAM" id="MobiDB-lite"/>
    </source>
</evidence>
<name>A0AAN6YJ12_9PEZI</name>
<feature type="compositionally biased region" description="Polar residues" evidence="2">
    <location>
        <begin position="203"/>
        <end position="215"/>
    </location>
</feature>
<accession>A0AAN6YJ12</accession>
<sequence>MPHDVAHSCVENQPWSSSDGLDRQLLPNTLYPHRAWKSNDPRTSSTQSLAPSLASQEQRRTLLVIYIHGFMGNDSSFRSFPAHMHQFLKEALAETHVIHTKIYPRYKTYKSIQVARDNFSLWLEPHESPTTDVVLVGHSMGGLLAAEVALQPRQNGALGSSRFRHRILGTISLDAPLLGLHPGIVVSGIASLFRPAATPPVQVDNSNDGSQQSLPPISPDPSIYSEIAPPSGASSPAPTQPSSSSSSSYFQLQNRPDPYFNPTFFNDSSFVDRGWFRNIAHFANKHRQENLVGAAANHIMSHLEFGGCLADYPGMIARYNRVRALEDVDDLAIRANGGRDVRVRFVNYYTVSTGLLKKKKETEETDSKSVPPAALLKPPGPSGQATSARSSMDLTLSPPGSVATSGTGTPRISIEAYSDNGRHMILEEIEPIPEMDDLTFEDPTPGALRNPTKNSDDDNPTVPVSNPGIKPEPSEPPPPPPSEESHANTDEPQLPPIPDLPPPLEAPDLTKYPDKESRKQAEKEYKANQKAFNKAVKNRDKVIKERDKIMEKHRLKKVKEAEKIAKLAEKEAKVAEKKRLAEEKEASRAEEALVEGNNDDINRSGEHKEKEKGKNVKLRKFCMLPSKVPGAINGKNRKAGGEDDPTWVQVYMEGVDEVGAHCGLFFPGPHYERLVGDVGMRIVGWVEEDISRRIILESSEDVD</sequence>
<feature type="compositionally biased region" description="Polar residues" evidence="2">
    <location>
        <begin position="10"/>
        <end position="19"/>
    </location>
</feature>
<comment type="similarity">
    <text evidence="1">Belongs to the putative lipase ROG1 family.</text>
</comment>
<feature type="compositionally biased region" description="Pro residues" evidence="2">
    <location>
        <begin position="493"/>
        <end position="505"/>
    </location>
</feature>
<dbReference type="EMBL" id="MU858048">
    <property type="protein sequence ID" value="KAK4219343.1"/>
    <property type="molecule type" value="Genomic_DNA"/>
</dbReference>
<feature type="region of interest" description="Disordered" evidence="2">
    <location>
        <begin position="200"/>
        <end position="251"/>
    </location>
</feature>
<feature type="compositionally biased region" description="Basic and acidic residues" evidence="2">
    <location>
        <begin position="600"/>
        <end position="612"/>
    </location>
</feature>
<evidence type="ECO:0000313" key="4">
    <source>
        <dbReference type="EMBL" id="KAK4219343.1"/>
    </source>
</evidence>
<dbReference type="Pfam" id="PF05057">
    <property type="entry name" value="DUF676"/>
    <property type="match status" value="1"/>
</dbReference>
<dbReference type="PANTHER" id="PTHR47842">
    <property type="entry name" value="EXPRESSED PROTEIN"/>
    <property type="match status" value="1"/>
</dbReference>
<feature type="compositionally biased region" description="Basic and acidic residues" evidence="2">
    <location>
        <begin position="577"/>
        <end position="591"/>
    </location>
</feature>